<evidence type="ECO:0000256" key="1">
    <source>
        <dbReference type="ARBA" id="ARBA00008834"/>
    </source>
</evidence>
<accession>A0A6G1TYR8</accession>
<dbReference type="GO" id="GO:0005975">
    <property type="term" value="P:carbohydrate metabolic process"/>
    <property type="evidence" value="ECO:0007669"/>
    <property type="project" value="InterPro"/>
</dbReference>
<evidence type="ECO:0000256" key="2">
    <source>
        <dbReference type="ARBA" id="ARBA00022801"/>
    </source>
</evidence>
<dbReference type="InterPro" id="IPR051801">
    <property type="entry name" value="GH28_Enzymes"/>
</dbReference>
<dbReference type="EMBL" id="VZCB01000045">
    <property type="protein sequence ID" value="MQN80327.1"/>
    <property type="molecule type" value="Genomic_DNA"/>
</dbReference>
<feature type="signal peptide" evidence="5">
    <location>
        <begin position="1"/>
        <end position="20"/>
    </location>
</feature>
<dbReference type="Gene3D" id="2.160.20.10">
    <property type="entry name" value="Single-stranded right-handed beta-helix, Pectin lyase-like"/>
    <property type="match status" value="1"/>
</dbReference>
<evidence type="ECO:0000256" key="4">
    <source>
        <dbReference type="RuleBase" id="RU361169"/>
    </source>
</evidence>
<dbReference type="InterPro" id="IPR012334">
    <property type="entry name" value="Pectin_lyas_fold"/>
</dbReference>
<dbReference type="RefSeq" id="WP_153122687.1">
    <property type="nucleotide sequence ID" value="NZ_VZCB01000045.1"/>
</dbReference>
<gene>
    <name evidence="6" type="ORF">F7D73_05060</name>
</gene>
<evidence type="ECO:0000313" key="6">
    <source>
        <dbReference type="EMBL" id="MQN80327.1"/>
    </source>
</evidence>
<dbReference type="GO" id="GO:0004650">
    <property type="term" value="F:polygalacturonase activity"/>
    <property type="evidence" value="ECO:0007669"/>
    <property type="project" value="InterPro"/>
</dbReference>
<proteinExistence type="inferred from homology"/>
<name>A0A6G1TYR8_9BACT</name>
<evidence type="ECO:0000256" key="5">
    <source>
        <dbReference type="SAM" id="SignalP"/>
    </source>
</evidence>
<dbReference type="OrthoDB" id="9795222at2"/>
<dbReference type="InterPro" id="IPR006626">
    <property type="entry name" value="PbH1"/>
</dbReference>
<protein>
    <submittedName>
        <fullName evidence="6">Glycoside hydrolase family 28 protein</fullName>
    </submittedName>
</protein>
<reference evidence="6 7" key="1">
    <citation type="submission" date="2019-09" db="EMBL/GenBank/DDBJ databases">
        <title>Distinct polysaccharide growth profiles of human intestinal Prevotella copri isolates.</title>
        <authorList>
            <person name="Fehlner-Peach H."/>
            <person name="Magnabosco C."/>
            <person name="Raghavan V."/>
            <person name="Scher J.U."/>
            <person name="Tett A."/>
            <person name="Cox L.M."/>
            <person name="Gottsegen C."/>
            <person name="Watters A."/>
            <person name="Wiltshire- Gordon J.D."/>
            <person name="Segata N."/>
            <person name="Bonneau R."/>
            <person name="Littman D.R."/>
        </authorList>
    </citation>
    <scope>NUCLEOTIDE SEQUENCE [LARGE SCALE GENOMIC DNA]</scope>
    <source>
        <strain evidence="7">iA622</strain>
    </source>
</reference>
<comment type="caution">
    <text evidence="6">The sequence shown here is derived from an EMBL/GenBank/DDBJ whole genome shotgun (WGS) entry which is preliminary data.</text>
</comment>
<keyword evidence="5" id="KW-0732">Signal</keyword>
<keyword evidence="3 4" id="KW-0326">Glycosidase</keyword>
<dbReference type="SMART" id="SM00710">
    <property type="entry name" value="PbH1"/>
    <property type="match status" value="7"/>
</dbReference>
<comment type="similarity">
    <text evidence="1 4">Belongs to the glycosyl hydrolase 28 family.</text>
</comment>
<dbReference type="Proteomes" id="UP000480425">
    <property type="component" value="Unassembled WGS sequence"/>
</dbReference>
<organism evidence="6 7">
    <name type="scientific">Segatella copri</name>
    <dbReference type="NCBI Taxonomy" id="165179"/>
    <lineage>
        <taxon>Bacteria</taxon>
        <taxon>Pseudomonadati</taxon>
        <taxon>Bacteroidota</taxon>
        <taxon>Bacteroidia</taxon>
        <taxon>Bacteroidales</taxon>
        <taxon>Prevotellaceae</taxon>
        <taxon>Segatella</taxon>
    </lineage>
</organism>
<feature type="chain" id="PRO_5026174602" evidence="5">
    <location>
        <begin position="21"/>
        <end position="471"/>
    </location>
</feature>
<evidence type="ECO:0000256" key="3">
    <source>
        <dbReference type="ARBA" id="ARBA00023295"/>
    </source>
</evidence>
<dbReference type="SUPFAM" id="SSF51126">
    <property type="entry name" value="Pectin lyase-like"/>
    <property type="match status" value="1"/>
</dbReference>
<sequence length="471" mass="51688">MKKILISLLAIFGMATTVSAIEAKDYSKYYQNLPVQMQQPTLPSIPDNHVSILECGGNGDGQAMNTQAFAKAISKLSKMGGGHLNVPAGIYLTGLISLKDNIDLHLEKNAIIVFSEDKNDLIKIDEETGKKENRATPAINASKRKNISITGEGTIDGNGEWWRPVKRSKVSDVEWNQFKQMGGTLNEKGDIWYPLHLKHTPNVVDNIDDQEKVRNHMIRFTSCENVLVQGVTLLNSPRFHLIPTRCKNVIIDGITVKCPWNAQNGDAIDISSCKDVLIVNNMVDAGDDGICMKGGAGAAGVAAGPCENINIQDNTVYHAHGGFVIGSEFSGGMKNIVVRNNTFQGTDAGLRFKSSVKRGGTSENIFIDHIYMTDITGDAITFETTYWDNHVGAKKQAAPVKQEYLPNFQDIHMSDIYVRGCKNGIVAHGAEGMVHDITVKNAYIFYNNQAQDIDDACKIKLDNVHFATFAK</sequence>
<keyword evidence="2 4" id="KW-0378">Hydrolase</keyword>
<dbReference type="InterPro" id="IPR011050">
    <property type="entry name" value="Pectin_lyase_fold/virulence"/>
</dbReference>
<dbReference type="PANTHER" id="PTHR31339:SF9">
    <property type="entry name" value="PLASMIN AND FIBRONECTIN-BINDING PROTEIN A"/>
    <property type="match status" value="1"/>
</dbReference>
<dbReference type="PANTHER" id="PTHR31339">
    <property type="entry name" value="PECTIN LYASE-RELATED"/>
    <property type="match status" value="1"/>
</dbReference>
<dbReference type="AlphaFoldDB" id="A0A6G1TYR8"/>
<evidence type="ECO:0000313" key="7">
    <source>
        <dbReference type="Proteomes" id="UP000480425"/>
    </source>
</evidence>
<dbReference type="InterPro" id="IPR000743">
    <property type="entry name" value="Glyco_hydro_28"/>
</dbReference>
<dbReference type="Pfam" id="PF00295">
    <property type="entry name" value="Glyco_hydro_28"/>
    <property type="match status" value="1"/>
</dbReference>